<evidence type="ECO:0000313" key="14">
    <source>
        <dbReference type="Proteomes" id="UP000002630"/>
    </source>
</evidence>
<dbReference type="EC" id="3.4.11.2" evidence="13"/>
<dbReference type="InterPro" id="IPR014782">
    <property type="entry name" value="Peptidase_M1_dom"/>
</dbReference>
<evidence type="ECO:0000259" key="11">
    <source>
        <dbReference type="Pfam" id="PF17432"/>
    </source>
</evidence>
<dbReference type="Pfam" id="PF11940">
    <property type="entry name" value="DUF3458"/>
    <property type="match status" value="1"/>
</dbReference>
<dbReference type="GO" id="GO:0008237">
    <property type="term" value="F:metallopeptidase activity"/>
    <property type="evidence" value="ECO:0007669"/>
    <property type="project" value="UniProtKB-KW"/>
</dbReference>
<dbReference type="MEROPS" id="M01.005"/>
<feature type="domain" description="Aminopeptidase N-like N-terminal" evidence="12">
    <location>
        <begin position="183"/>
        <end position="335"/>
    </location>
</feature>
<organism evidence="13 14">
    <name type="scientific">Ectocarpus siliculosus</name>
    <name type="common">Brown alga</name>
    <name type="synonym">Conferva siliculosa</name>
    <dbReference type="NCBI Taxonomy" id="2880"/>
    <lineage>
        <taxon>Eukaryota</taxon>
        <taxon>Sar</taxon>
        <taxon>Stramenopiles</taxon>
        <taxon>Ochrophyta</taxon>
        <taxon>PX clade</taxon>
        <taxon>Phaeophyceae</taxon>
        <taxon>Ectocarpales</taxon>
        <taxon>Ectocarpaceae</taxon>
        <taxon>Ectocarpus</taxon>
    </lineage>
</organism>
<dbReference type="Proteomes" id="UP000002630">
    <property type="component" value="Linkage Group LG14"/>
</dbReference>
<dbReference type="InterPro" id="IPR045357">
    <property type="entry name" value="Aminopeptidase_N-like_N"/>
</dbReference>
<dbReference type="Pfam" id="PF17432">
    <property type="entry name" value="DUF3458_C"/>
    <property type="match status" value="1"/>
</dbReference>
<dbReference type="FunFam" id="1.10.390.10:FF:000002">
    <property type="entry name" value="Aminopeptidase N"/>
    <property type="match status" value="1"/>
</dbReference>
<evidence type="ECO:0000256" key="5">
    <source>
        <dbReference type="ARBA" id="ARBA00022723"/>
    </source>
</evidence>
<name>D7FQZ3_ECTSI</name>
<dbReference type="GO" id="GO:0006508">
    <property type="term" value="P:proteolysis"/>
    <property type="evidence" value="ECO:0007669"/>
    <property type="project" value="UniProtKB-KW"/>
</dbReference>
<keyword evidence="3 13" id="KW-0031">Aminopeptidase</keyword>
<evidence type="ECO:0000256" key="3">
    <source>
        <dbReference type="ARBA" id="ARBA00022438"/>
    </source>
</evidence>
<dbReference type="Gene3D" id="2.60.40.1730">
    <property type="entry name" value="tricorn interacting facor f3 domain"/>
    <property type="match status" value="1"/>
</dbReference>
<dbReference type="OMA" id="FKRWYSQ"/>
<dbReference type="InterPro" id="IPR038438">
    <property type="entry name" value="PepN_Ig-like_sf"/>
</dbReference>
<dbReference type="InterPro" id="IPR037144">
    <property type="entry name" value="Peptidase_M1_pepN_C_sf"/>
</dbReference>
<dbReference type="PRINTS" id="PR00756">
    <property type="entry name" value="ALADIPTASE"/>
</dbReference>
<keyword evidence="4" id="KW-0645">Protease</keyword>
<protein>
    <submittedName>
        <fullName evidence="13">Aminopeptidase</fullName>
        <ecNumber evidence="13">3.4.11.2</ecNumber>
    </submittedName>
</protein>
<dbReference type="SUPFAM" id="SSF55486">
    <property type="entry name" value="Metalloproteases ('zincins'), catalytic domain"/>
    <property type="match status" value="1"/>
</dbReference>
<feature type="domain" description="Peptidase M1 alanyl aminopeptidase Ig-like fold" evidence="10">
    <location>
        <begin position="626"/>
        <end position="717"/>
    </location>
</feature>
<dbReference type="FunFam" id="3.30.2010.30:FF:000002">
    <property type="entry name" value="Putative aminopeptidase N"/>
    <property type="match status" value="1"/>
</dbReference>
<dbReference type="AlphaFoldDB" id="D7FQZ3"/>
<dbReference type="OrthoDB" id="10031169at2759"/>
<dbReference type="EMBL" id="FN648387">
    <property type="protein sequence ID" value="CBJ26147.1"/>
    <property type="molecule type" value="Genomic_DNA"/>
</dbReference>
<evidence type="ECO:0000259" key="12">
    <source>
        <dbReference type="Pfam" id="PF17900"/>
    </source>
</evidence>
<dbReference type="NCBIfam" id="TIGR02414">
    <property type="entry name" value="pepN_proteo"/>
    <property type="match status" value="1"/>
</dbReference>
<dbReference type="InterPro" id="IPR027268">
    <property type="entry name" value="Peptidase_M4/M1_CTD_sf"/>
</dbReference>
<comment type="similarity">
    <text evidence="2">Belongs to the peptidase M1 family.</text>
</comment>
<evidence type="ECO:0000259" key="10">
    <source>
        <dbReference type="Pfam" id="PF11940"/>
    </source>
</evidence>
<feature type="domain" description="Peptidase M1 alanyl aminopeptidase C-terminal" evidence="11">
    <location>
        <begin position="721"/>
        <end position="1048"/>
    </location>
</feature>
<comment type="cofactor">
    <cofactor evidence="1">
        <name>Zn(2+)</name>
        <dbReference type="ChEBI" id="CHEBI:29105"/>
    </cofactor>
</comment>
<dbReference type="STRING" id="2880.D7FQZ3"/>
<evidence type="ECO:0000313" key="13">
    <source>
        <dbReference type="EMBL" id="CBJ26147.1"/>
    </source>
</evidence>
<dbReference type="SUPFAM" id="SSF63737">
    <property type="entry name" value="Leukotriene A4 hydrolase N-terminal domain"/>
    <property type="match status" value="1"/>
</dbReference>
<dbReference type="eggNOG" id="KOG1046">
    <property type="taxonomic scope" value="Eukaryota"/>
</dbReference>
<dbReference type="CDD" id="cd09600">
    <property type="entry name" value="M1_APN"/>
    <property type="match status" value="1"/>
</dbReference>
<dbReference type="InterPro" id="IPR035414">
    <property type="entry name" value="Peptidase_M1_pepN_Ig-like"/>
</dbReference>
<keyword evidence="5" id="KW-0479">Metal-binding</keyword>
<dbReference type="InterPro" id="IPR042097">
    <property type="entry name" value="Aminopeptidase_N-like_N_sf"/>
</dbReference>
<sequence length="1049" mass="115322">MNHDTPQSATALFALIGALSPQPMHAFAARMGSSALLPTLVRTAPSSLTRKPTRMPCAAGISALASSTSSLTMRRAAFWTTPRAAAASRGPAMSTSAAARLSPKTRWVSAGGGLRSTGEAALLCTTVIWRVRGGAAARAAAGTGMVVATSLSASTASMAEAPTAPAPKYRKDYKAPGHWTRHVTLDINLGDGATVVTSELDMERNADSPGSDLFLDGEELKLFRVYIRDDNGEVTQLQEEDDYSLNDDGMLIKNSSLPSGNKYTVGTVVQIAPKENTRLSGLYTSGGNFCTQCEAEGFRRITFAQDRPDVMSTFSVRLNAWPSGDFPVMLSNGNNPVPPTLIPSPPGGEKVDKSYAVWEDPIPKPSYLFALVAGDLGSIKSTFVTKSGRKVKLEIFSEKENVDQLDWAMESLKAAMKWDEEKFGLEYDLDIFNVVAVNDFNMGAMENKGLNVFNTAYVLAKPETATDLDYERIEGVIGHEYFHNWTGNRVTCRDWFQLTLKEGLTVFRDQLFSGDMGSHAAKRIEDVRTLRSRQFPEDAGPLSHPIRPESYIAMDNFYTATVYVKGAEVIRMYRTLVGEAGFRKGMDLYFKRHDGQAVSCDDFRAAMADANDVNLDQFERWYLQPGTPEVSAAGEYDAEAKTYKLTLKQSSKKEDTLPFHIPVVTGLLLKEDGSEGCVASRGLELKEEEQTFTFEDVASEPIPSLLRDLSAPVKLRYKYSDEDLAFLMKHDTDSFNRWEAGQQLSTRVILGMVEEIKAGGEPGALPASLIDSFRATLLEKDIPDKSLQAYALRLPDPATLAEEMDVIDPDALYKALKHVRRSLADALASELRSVYDSAAPSGPYKKNSAEVGRRRLRNTILSYLHEPRDAAAAKLCFDQFEAADCMTDKLAAVACLANFDDAGGAFPERAEALSKFYNDADGDALVLNKWFGIQAAADLPDLLSRVKDLMQHEDFTLKNPNRLRSVVSSFAGSQHKFHAKDGSGYEFLGDMVLEVDQLNPQVASRLATMFSSYRRFDEKRQGLMREQLARIRDSSPSKDTYEVATRCLG</sequence>
<dbReference type="GO" id="GO:0016285">
    <property type="term" value="F:alanyl aminopeptidase activity"/>
    <property type="evidence" value="ECO:0007669"/>
    <property type="project" value="UniProtKB-EC"/>
</dbReference>
<dbReference type="Gene3D" id="2.60.40.1840">
    <property type="match status" value="1"/>
</dbReference>
<dbReference type="InterPro" id="IPR012779">
    <property type="entry name" value="Peptidase_M1_pepN"/>
</dbReference>
<dbReference type="PANTHER" id="PTHR46322">
    <property type="entry name" value="PUROMYCIN-SENSITIVE AMINOPEPTIDASE"/>
    <property type="match status" value="1"/>
</dbReference>
<dbReference type="Gene3D" id="1.25.50.10">
    <property type="entry name" value="Peptidase M1, alanyl aminopeptidase, C-terminal domain"/>
    <property type="match status" value="1"/>
</dbReference>
<reference evidence="13 14" key="1">
    <citation type="journal article" date="2010" name="Nature">
        <title>The Ectocarpus genome and the independent evolution of multicellularity in brown algae.</title>
        <authorList>
            <person name="Cock J.M."/>
            <person name="Sterck L."/>
            <person name="Rouze P."/>
            <person name="Scornet D."/>
            <person name="Allen A.E."/>
            <person name="Amoutzias G."/>
            <person name="Anthouard V."/>
            <person name="Artiguenave F."/>
            <person name="Aury J.M."/>
            <person name="Badger J.H."/>
            <person name="Beszteri B."/>
            <person name="Billiau K."/>
            <person name="Bonnet E."/>
            <person name="Bothwell J.H."/>
            <person name="Bowler C."/>
            <person name="Boyen C."/>
            <person name="Brownlee C."/>
            <person name="Carrano C.J."/>
            <person name="Charrier B."/>
            <person name="Cho G.Y."/>
            <person name="Coelho S.M."/>
            <person name="Collen J."/>
            <person name="Corre E."/>
            <person name="Da Silva C."/>
            <person name="Delage L."/>
            <person name="Delaroque N."/>
            <person name="Dittami S.M."/>
            <person name="Doulbeau S."/>
            <person name="Elias M."/>
            <person name="Farnham G."/>
            <person name="Gachon C.M."/>
            <person name="Gschloessl B."/>
            <person name="Heesch S."/>
            <person name="Jabbari K."/>
            <person name="Jubin C."/>
            <person name="Kawai H."/>
            <person name="Kimura K."/>
            <person name="Kloareg B."/>
            <person name="Kupper F.C."/>
            <person name="Lang D."/>
            <person name="Le Bail A."/>
            <person name="Leblanc C."/>
            <person name="Lerouge P."/>
            <person name="Lohr M."/>
            <person name="Lopez P.J."/>
            <person name="Martens C."/>
            <person name="Maumus F."/>
            <person name="Michel G."/>
            <person name="Miranda-Saavedra D."/>
            <person name="Morales J."/>
            <person name="Moreau H."/>
            <person name="Motomura T."/>
            <person name="Nagasato C."/>
            <person name="Napoli C.A."/>
            <person name="Nelson D.R."/>
            <person name="Nyvall-Collen P."/>
            <person name="Peters A.F."/>
            <person name="Pommier C."/>
            <person name="Potin P."/>
            <person name="Poulain J."/>
            <person name="Quesneville H."/>
            <person name="Read B."/>
            <person name="Rensing S.A."/>
            <person name="Ritter A."/>
            <person name="Rousvoal S."/>
            <person name="Samanta M."/>
            <person name="Samson G."/>
            <person name="Schroeder D.C."/>
            <person name="Segurens B."/>
            <person name="Strittmatter M."/>
            <person name="Tonon T."/>
            <person name="Tregear J.W."/>
            <person name="Valentin K."/>
            <person name="von Dassow P."/>
            <person name="Yamagishi T."/>
            <person name="Van de Peer Y."/>
            <person name="Wincker P."/>
        </authorList>
    </citation>
    <scope>NUCLEOTIDE SEQUENCE [LARGE SCALE GENOMIC DNA]</scope>
    <source>
        <strain evidence="14">Ec32 / CCAP1310/4</strain>
    </source>
</reference>
<keyword evidence="7" id="KW-0862">Zinc</keyword>
<dbReference type="Gene3D" id="3.30.2010.30">
    <property type="match status" value="1"/>
</dbReference>
<evidence type="ECO:0000256" key="7">
    <source>
        <dbReference type="ARBA" id="ARBA00022833"/>
    </source>
</evidence>
<keyword evidence="8" id="KW-0482">Metalloprotease</keyword>
<evidence type="ECO:0000256" key="2">
    <source>
        <dbReference type="ARBA" id="ARBA00010136"/>
    </source>
</evidence>
<evidence type="ECO:0000256" key="1">
    <source>
        <dbReference type="ARBA" id="ARBA00001947"/>
    </source>
</evidence>
<evidence type="ECO:0000256" key="8">
    <source>
        <dbReference type="ARBA" id="ARBA00023049"/>
    </source>
</evidence>
<keyword evidence="6 13" id="KW-0378">Hydrolase</keyword>
<dbReference type="Gene3D" id="1.10.390.10">
    <property type="entry name" value="Neutral Protease Domain 2"/>
    <property type="match status" value="1"/>
</dbReference>
<dbReference type="PANTHER" id="PTHR46322:SF1">
    <property type="entry name" value="PUROMYCIN-SENSITIVE AMINOPEPTIDASE"/>
    <property type="match status" value="1"/>
</dbReference>
<feature type="domain" description="Peptidase M1 membrane alanine aminopeptidase" evidence="9">
    <location>
        <begin position="407"/>
        <end position="621"/>
    </location>
</feature>
<dbReference type="Pfam" id="PF17900">
    <property type="entry name" value="Peptidase_M1_N"/>
    <property type="match status" value="1"/>
</dbReference>
<evidence type="ECO:0000256" key="4">
    <source>
        <dbReference type="ARBA" id="ARBA00022670"/>
    </source>
</evidence>
<gene>
    <name evidence="13" type="ORF">Esi_0021_0133</name>
</gene>
<dbReference type="InterPro" id="IPR001930">
    <property type="entry name" value="Peptidase_M1"/>
</dbReference>
<proteinExistence type="inferred from homology"/>
<dbReference type="InterPro" id="IPR024601">
    <property type="entry name" value="Peptidase_M1_pepN_C"/>
</dbReference>
<dbReference type="Pfam" id="PF01433">
    <property type="entry name" value="Peptidase_M1"/>
    <property type="match status" value="1"/>
</dbReference>
<keyword evidence="14" id="KW-1185">Reference proteome</keyword>
<accession>D7FQZ3</accession>
<dbReference type="GO" id="GO:0008270">
    <property type="term" value="F:zinc ion binding"/>
    <property type="evidence" value="ECO:0007669"/>
    <property type="project" value="InterPro"/>
</dbReference>
<evidence type="ECO:0000256" key="6">
    <source>
        <dbReference type="ARBA" id="ARBA00022801"/>
    </source>
</evidence>
<evidence type="ECO:0000259" key="9">
    <source>
        <dbReference type="Pfam" id="PF01433"/>
    </source>
</evidence>